<dbReference type="STRING" id="183478.A0A364NGZ7"/>
<dbReference type="Pfam" id="PF00587">
    <property type="entry name" value="tRNA-synt_2b"/>
    <property type="match status" value="1"/>
</dbReference>
<organism evidence="11 12">
    <name type="scientific">Stemphylium lycopersici</name>
    <name type="common">Tomato gray leaf spot disease fungus</name>
    <name type="synonym">Thyrospora lycopersici</name>
    <dbReference type="NCBI Taxonomy" id="183478"/>
    <lineage>
        <taxon>Eukaryota</taxon>
        <taxon>Fungi</taxon>
        <taxon>Dikarya</taxon>
        <taxon>Ascomycota</taxon>
        <taxon>Pezizomycotina</taxon>
        <taxon>Dothideomycetes</taxon>
        <taxon>Pleosporomycetidae</taxon>
        <taxon>Pleosporales</taxon>
        <taxon>Pleosporineae</taxon>
        <taxon>Pleosporaceae</taxon>
        <taxon>Stemphylium</taxon>
    </lineage>
</organism>
<evidence type="ECO:0000256" key="2">
    <source>
        <dbReference type="ARBA" id="ARBA00022598"/>
    </source>
</evidence>
<dbReference type="InterPro" id="IPR002317">
    <property type="entry name" value="Ser-tRNA-ligase_type_1"/>
</dbReference>
<dbReference type="InterPro" id="IPR002314">
    <property type="entry name" value="aa-tRNA-synt_IIb"/>
</dbReference>
<dbReference type="GO" id="GO:0004828">
    <property type="term" value="F:serine-tRNA ligase activity"/>
    <property type="evidence" value="ECO:0007669"/>
    <property type="project" value="UniProtKB-EC"/>
</dbReference>
<dbReference type="Proteomes" id="UP000249619">
    <property type="component" value="Unassembled WGS sequence"/>
</dbReference>
<keyword evidence="8" id="KW-0175">Coiled coil</keyword>
<feature type="coiled-coil region" evidence="8">
    <location>
        <begin position="126"/>
        <end position="160"/>
    </location>
</feature>
<feature type="compositionally biased region" description="Pro residues" evidence="9">
    <location>
        <begin position="790"/>
        <end position="806"/>
    </location>
</feature>
<proteinExistence type="predicted"/>
<sequence>MMQAFRRSLGDCTTHRRQTLRPALASCRRPLLCPHRTYTRPAFAPKPTIDIKHIRQNPGLYEQNCIDRNYAAHSKSSWRILELHEQWLALQQSSRNLRERNNRLRASLARTASRAKGAEGQPVAMREGLISDAKALKAELSAIEAQETQMQEEMEGLAQDLPNLSSTYTPVGDKFDVVGYINAPLESERSQSDSRKSHVDIGQELGILDFSGSAQTSGWGWYFLVGDGAMLEQALVQYALGIARKKGWKVVAPPSLVYSHIAAACGFQPRDQNGEQQVYAIEQSEKDKSKPQLALAGTAEIPLAGMKANQTFEETELPLKTVGVSRCYRAEAGARGADTKGLYRVHEFTKVEMFAWTSPDNVGDEHFTTPTASTSQAIFDEMLCMQKEILEALGLHCRILEMPTTDLGASATRKLDIEAFFPSRREIDEGWGEVTSTSMCTDYQSRRLQTRMRVKGGKLEFPYTLNGTALAVPRVLAAILENHWNEEERTVTIPPSSPVSRTRRADLVELKQFVAVVHRGRRRFWRWGGFSGPLPLRSLQPHINKPPACPSARLPACLLACTPAPLRVSNATRSTAVAAAAPAPASASASALPVRRAHARLPGPQHQSKSRRMVSYPDSASAERSLPIRRPSSVASHSSRASTVRRHRQHRSNFGGSSLVSQNEFPVFTHTGDVEIVISNGRKEQRYLLHKLILTQCSGFFEAGTSDEWASAGDVTSPGPHNGTALSRIPSGSRPEQKRRWRYEMDWGNSDEDLPMLVQKVPTTQKRAVKYMPLLTPPQKNTPTMFGGDPVPPAQPPPARNNKPAPPQSGFFRSVTNFSSLHVPVPAAPEMDPDDDIFRDYDNLFRIFYNYPPSLDTVNIATAYVECKSLLQLADMYDALGVIGPRVDHHLLRFQGRLWKQIAKYPPSYLKLGYMARSKAIFAEAMVHVVGQWPQGINQLRGQIAEPVIELIEDKVDEMDELKAKIEVKLFRLSLTTSRGERVSPSSNWLDWIAVSLFRQWLAENTTPPPAPILKSPRPQGPRGEVAPLPPPPVFNTGRIFRLLGQAGSSYLNHDECKRFLRLNPEHYNRDNLKRFERRIDEIKNKAKDAVKPLMRNFLELDLREGGLPYLTCTRIDPQDFPWDEI</sequence>
<keyword evidence="2 11" id="KW-0436">Ligase</keyword>
<feature type="region of interest" description="Disordered" evidence="9">
    <location>
        <begin position="711"/>
        <end position="739"/>
    </location>
</feature>
<reference evidence="12" key="1">
    <citation type="submission" date="2018-05" db="EMBL/GenBank/DDBJ databases">
        <title>Draft genome sequence of Stemphylium lycopersici strain CIDEFI 213.</title>
        <authorList>
            <person name="Medina R."/>
            <person name="Franco M.E.E."/>
            <person name="Lucentini C.G."/>
            <person name="Saparrat M.C.N."/>
            <person name="Balatti P.A."/>
        </authorList>
    </citation>
    <scope>NUCLEOTIDE SEQUENCE [LARGE SCALE GENOMIC DNA]</scope>
    <source>
        <strain evidence="12">CIDEFI 213</strain>
    </source>
</reference>
<keyword evidence="3" id="KW-0547">Nucleotide-binding</keyword>
<dbReference type="InterPro" id="IPR042103">
    <property type="entry name" value="SerRS_1_N_sf"/>
</dbReference>
<keyword evidence="4" id="KW-0067">ATP-binding</keyword>
<dbReference type="PANTHER" id="PTHR38119">
    <property type="entry name" value="BTB DOMAIN-CONTAINING PROTEIN-RELATED"/>
    <property type="match status" value="1"/>
</dbReference>
<dbReference type="PROSITE" id="PS50862">
    <property type="entry name" value="AA_TRNA_LIGASE_II"/>
    <property type="match status" value="1"/>
</dbReference>
<dbReference type="SUPFAM" id="SSF46589">
    <property type="entry name" value="tRNA-binding arm"/>
    <property type="match status" value="1"/>
</dbReference>
<dbReference type="InterPro" id="IPR006195">
    <property type="entry name" value="aa-tRNA-synth_II"/>
</dbReference>
<name>A0A364NGZ7_STELY</name>
<dbReference type="Pfam" id="PF02403">
    <property type="entry name" value="Seryl_tRNA_N"/>
    <property type="match status" value="1"/>
</dbReference>
<evidence type="ECO:0000256" key="1">
    <source>
        <dbReference type="ARBA" id="ARBA00012840"/>
    </source>
</evidence>
<dbReference type="GO" id="GO:0006434">
    <property type="term" value="P:seryl-tRNA aminoacylation"/>
    <property type="evidence" value="ECO:0007669"/>
    <property type="project" value="InterPro"/>
</dbReference>
<feature type="region of interest" description="Disordered" evidence="9">
    <location>
        <begin position="600"/>
        <end position="658"/>
    </location>
</feature>
<keyword evidence="12" id="KW-1185">Reference proteome</keyword>
<dbReference type="Gene3D" id="3.30.930.10">
    <property type="entry name" value="Bira Bifunctional Protein, Domain 2"/>
    <property type="match status" value="1"/>
</dbReference>
<keyword evidence="5 11" id="KW-0030">Aminoacyl-tRNA synthetase</keyword>
<evidence type="ECO:0000256" key="9">
    <source>
        <dbReference type="SAM" id="MobiDB-lite"/>
    </source>
</evidence>
<evidence type="ECO:0000313" key="11">
    <source>
        <dbReference type="EMBL" id="RAR16526.1"/>
    </source>
</evidence>
<accession>A0A364NGZ7</accession>
<evidence type="ECO:0000256" key="4">
    <source>
        <dbReference type="ARBA" id="ARBA00022840"/>
    </source>
</evidence>
<dbReference type="InterPro" id="IPR010978">
    <property type="entry name" value="tRNA-bd_arm"/>
</dbReference>
<evidence type="ECO:0000256" key="8">
    <source>
        <dbReference type="SAM" id="Coils"/>
    </source>
</evidence>
<dbReference type="GO" id="GO:0005524">
    <property type="term" value="F:ATP binding"/>
    <property type="evidence" value="ECO:0007669"/>
    <property type="project" value="UniProtKB-KW"/>
</dbReference>
<dbReference type="SUPFAM" id="SSF55681">
    <property type="entry name" value="Class II aaRS and biotin synthetases"/>
    <property type="match status" value="1"/>
</dbReference>
<dbReference type="NCBIfam" id="TIGR00414">
    <property type="entry name" value="serS"/>
    <property type="match status" value="1"/>
</dbReference>
<dbReference type="InterPro" id="IPR015866">
    <property type="entry name" value="Ser-tRNA-synth_1_N"/>
</dbReference>
<feature type="region of interest" description="Disordered" evidence="9">
    <location>
        <begin position="775"/>
        <end position="806"/>
    </location>
</feature>
<dbReference type="InterPro" id="IPR045864">
    <property type="entry name" value="aa-tRNA-synth_II/BPL/LPL"/>
</dbReference>
<evidence type="ECO:0000256" key="5">
    <source>
        <dbReference type="ARBA" id="ARBA00023146"/>
    </source>
</evidence>
<evidence type="ECO:0000313" key="12">
    <source>
        <dbReference type="Proteomes" id="UP000249619"/>
    </source>
</evidence>
<dbReference type="EMBL" id="QGDH01000002">
    <property type="protein sequence ID" value="RAR16526.1"/>
    <property type="molecule type" value="Genomic_DNA"/>
</dbReference>
<dbReference type="EC" id="6.1.1.11" evidence="1"/>
<protein>
    <recommendedName>
        <fullName evidence="1">serine--tRNA ligase</fullName>
        <ecNumber evidence="1">6.1.1.11</ecNumber>
    </recommendedName>
    <alternativeName>
        <fullName evidence="6">Seryl-tRNA synthetase</fullName>
    </alternativeName>
    <alternativeName>
        <fullName evidence="7">Seryl-tRNA(Ser) synthetase</fullName>
    </alternativeName>
</protein>
<feature type="region of interest" description="Disordered" evidence="9">
    <location>
        <begin position="1008"/>
        <end position="1030"/>
    </location>
</feature>
<dbReference type="AlphaFoldDB" id="A0A364NGZ7"/>
<feature type="domain" description="Aminoacyl-transfer RNA synthetases class-II family profile" evidence="10">
    <location>
        <begin position="193"/>
        <end position="494"/>
    </location>
</feature>
<dbReference type="PRINTS" id="PR00981">
    <property type="entry name" value="TRNASYNTHSER"/>
</dbReference>
<comment type="caution">
    <text evidence="11">The sequence shown here is derived from an EMBL/GenBank/DDBJ whole genome shotgun (WGS) entry which is preliminary data.</text>
</comment>
<evidence type="ECO:0000256" key="3">
    <source>
        <dbReference type="ARBA" id="ARBA00022741"/>
    </source>
</evidence>
<feature type="compositionally biased region" description="Low complexity" evidence="9">
    <location>
        <begin position="629"/>
        <end position="642"/>
    </location>
</feature>
<dbReference type="UniPathway" id="UPA00906">
    <property type="reaction ID" value="UER00895"/>
</dbReference>
<gene>
    <name evidence="11" type="ORF">DDE83_000091</name>
</gene>
<evidence type="ECO:0000256" key="6">
    <source>
        <dbReference type="ARBA" id="ARBA00031113"/>
    </source>
</evidence>
<evidence type="ECO:0000259" key="10">
    <source>
        <dbReference type="PROSITE" id="PS50862"/>
    </source>
</evidence>
<dbReference type="Gene3D" id="1.10.287.40">
    <property type="entry name" value="Serine-tRNA synthetase, tRNA binding domain"/>
    <property type="match status" value="1"/>
</dbReference>
<dbReference type="FunFam" id="3.30.930.10:FF:000069">
    <property type="entry name" value="Seryl-tRNA synthetase"/>
    <property type="match status" value="1"/>
</dbReference>
<dbReference type="PANTHER" id="PTHR38119:SF1">
    <property type="entry name" value="BTB DOMAIN-CONTAINING PROTEIN"/>
    <property type="match status" value="1"/>
</dbReference>
<evidence type="ECO:0000256" key="7">
    <source>
        <dbReference type="ARBA" id="ARBA00034892"/>
    </source>
</evidence>